<gene>
    <name evidence="5" type="ORF">C2134_15735</name>
</gene>
<dbReference type="SUPFAM" id="SSF46565">
    <property type="entry name" value="Chaperone J-domain"/>
    <property type="match status" value="1"/>
</dbReference>
<keyword evidence="6" id="KW-1185">Reference proteome</keyword>
<evidence type="ECO:0000256" key="3">
    <source>
        <dbReference type="ARBA" id="ARBA00023186"/>
    </source>
</evidence>
<proteinExistence type="predicted"/>
<dbReference type="SUPFAM" id="SSF49493">
    <property type="entry name" value="HSP40/DnaJ peptide-binding domain"/>
    <property type="match status" value="2"/>
</dbReference>
<evidence type="ECO:0000313" key="6">
    <source>
        <dbReference type="Proteomes" id="UP000236416"/>
    </source>
</evidence>
<dbReference type="Gene3D" id="1.10.287.110">
    <property type="entry name" value="DnaJ domain"/>
    <property type="match status" value="1"/>
</dbReference>
<dbReference type="InterPro" id="IPR036869">
    <property type="entry name" value="J_dom_sf"/>
</dbReference>
<dbReference type="GO" id="GO:0003677">
    <property type="term" value="F:DNA binding"/>
    <property type="evidence" value="ECO:0007669"/>
    <property type="project" value="UniProtKB-KW"/>
</dbReference>
<reference evidence="5 6" key="1">
    <citation type="submission" date="2018-01" db="EMBL/GenBank/DDBJ databases">
        <title>Genomic Sequence of Chromobacterium MWU13-2610 from wild cranberry bogs within the Cape Cod National Seashore.</title>
        <authorList>
            <person name="O'Hara-Hanley K."/>
            <person name="Soby S."/>
            <person name="Harrison A."/>
        </authorList>
    </citation>
    <scope>NUCLEOTIDE SEQUENCE [LARGE SCALE GENOMIC DNA]</scope>
    <source>
        <strain evidence="5 6">MWU13-2610</strain>
    </source>
</reference>
<dbReference type="SMART" id="SM00271">
    <property type="entry name" value="DnaJ"/>
    <property type="match status" value="1"/>
</dbReference>
<dbReference type="RefSeq" id="WP_103321090.1">
    <property type="nucleotide sequence ID" value="NZ_PPTF01000073.1"/>
</dbReference>
<name>A0A2K4MJM1_9NEIS</name>
<dbReference type="Gene3D" id="2.60.260.20">
    <property type="entry name" value="Urease metallochaperone UreE, N-terminal domain"/>
    <property type="match status" value="2"/>
</dbReference>
<dbReference type="PRINTS" id="PR00625">
    <property type="entry name" value="JDOMAIN"/>
</dbReference>
<dbReference type="InterPro" id="IPR001623">
    <property type="entry name" value="DnaJ_domain"/>
</dbReference>
<dbReference type="GO" id="GO:0051082">
    <property type="term" value="F:unfolded protein binding"/>
    <property type="evidence" value="ECO:0007669"/>
    <property type="project" value="InterPro"/>
</dbReference>
<dbReference type="Pfam" id="PF01556">
    <property type="entry name" value="DnaJ_C"/>
    <property type="match status" value="1"/>
</dbReference>
<dbReference type="InterPro" id="IPR008971">
    <property type="entry name" value="HSP40/DnaJ_pept-bd"/>
</dbReference>
<dbReference type="InterPro" id="IPR018253">
    <property type="entry name" value="DnaJ_domain_CS"/>
</dbReference>
<dbReference type="PROSITE" id="PS00636">
    <property type="entry name" value="DNAJ_1"/>
    <property type="match status" value="1"/>
</dbReference>
<comment type="caution">
    <text evidence="5">The sequence shown here is derived from an EMBL/GenBank/DDBJ whole genome shotgun (WGS) entry which is preliminary data.</text>
</comment>
<protein>
    <submittedName>
        <fullName evidence="5">Cytochrome C biogenesis protein</fullName>
    </submittedName>
</protein>
<dbReference type="CDD" id="cd10747">
    <property type="entry name" value="DnaJ_C"/>
    <property type="match status" value="1"/>
</dbReference>
<keyword evidence="2" id="KW-0238">DNA-binding</keyword>
<dbReference type="CDD" id="cd06257">
    <property type="entry name" value="DnaJ"/>
    <property type="match status" value="1"/>
</dbReference>
<dbReference type="InterPro" id="IPR002939">
    <property type="entry name" value="DnaJ_C"/>
</dbReference>
<evidence type="ECO:0000259" key="4">
    <source>
        <dbReference type="PROSITE" id="PS50076"/>
    </source>
</evidence>
<dbReference type="AlphaFoldDB" id="A0A2K4MJM1"/>
<keyword evidence="3" id="KW-0143">Chaperone</keyword>
<keyword evidence="1" id="KW-0963">Cytoplasm</keyword>
<dbReference type="FunFam" id="2.60.260.20:FF:000008">
    <property type="entry name" value="Curved DNA-binding protein"/>
    <property type="match status" value="1"/>
</dbReference>
<evidence type="ECO:0000256" key="1">
    <source>
        <dbReference type="ARBA" id="ARBA00022490"/>
    </source>
</evidence>
<dbReference type="Proteomes" id="UP000236416">
    <property type="component" value="Unassembled WGS sequence"/>
</dbReference>
<dbReference type="PROSITE" id="PS50076">
    <property type="entry name" value="DNAJ_2"/>
    <property type="match status" value="1"/>
</dbReference>
<evidence type="ECO:0000256" key="2">
    <source>
        <dbReference type="ARBA" id="ARBA00023125"/>
    </source>
</evidence>
<feature type="domain" description="J" evidence="4">
    <location>
        <begin position="5"/>
        <end position="69"/>
    </location>
</feature>
<accession>A0A2K4MJM1</accession>
<dbReference type="GO" id="GO:0005737">
    <property type="term" value="C:cytoplasm"/>
    <property type="evidence" value="ECO:0007669"/>
    <property type="project" value="TreeGrafter"/>
</dbReference>
<dbReference type="PANTHER" id="PTHR43096">
    <property type="entry name" value="DNAJ HOMOLOG 1, MITOCHONDRIAL-RELATED"/>
    <property type="match status" value="1"/>
</dbReference>
<evidence type="ECO:0000313" key="5">
    <source>
        <dbReference type="EMBL" id="POA97296.1"/>
    </source>
</evidence>
<dbReference type="PANTHER" id="PTHR43096:SF52">
    <property type="entry name" value="DNAJ HOMOLOG 1, MITOCHONDRIAL-RELATED"/>
    <property type="match status" value="1"/>
</dbReference>
<dbReference type="EMBL" id="PPTF01000073">
    <property type="protein sequence ID" value="POA97296.1"/>
    <property type="molecule type" value="Genomic_DNA"/>
</dbReference>
<sequence>MKFRDYYETLGIARTATQDEVKQAYRKLARKFHPDVSKEADAETRFKELGEAYAVLKNPERRAAYDLMGSDLKSGQDFQPPPDWDSGFEFDGRDFGRGFAADQDDFFESLFGRRARGGGNPHAHGVGQDHHAKVQIDLEDAYHGCQRGVELRMPTQTADGHVVLQTRTLSVAIPKGIRAGQHLRLAGQGGAAPGGGPAGDLYLEIEFKRHRLFRVEGRDVFLDLPVSPWEAALGASVEAPTPDGPVQLKIPPGSQAGKQLRLKGRGIPGAVPGDLYVALTIVLPPVAGERERAAYQAMAHAFDFNPRSALKG</sequence>
<dbReference type="GO" id="GO:0042026">
    <property type="term" value="P:protein refolding"/>
    <property type="evidence" value="ECO:0007669"/>
    <property type="project" value="TreeGrafter"/>
</dbReference>
<organism evidence="5 6">
    <name type="scientific">Chromobacterium sinusclupearum</name>
    <dbReference type="NCBI Taxonomy" id="2077146"/>
    <lineage>
        <taxon>Bacteria</taxon>
        <taxon>Pseudomonadati</taxon>
        <taxon>Pseudomonadota</taxon>
        <taxon>Betaproteobacteria</taxon>
        <taxon>Neisseriales</taxon>
        <taxon>Chromobacteriaceae</taxon>
        <taxon>Chromobacterium</taxon>
    </lineage>
</organism>
<dbReference type="Pfam" id="PF00226">
    <property type="entry name" value="DnaJ"/>
    <property type="match status" value="1"/>
</dbReference>